<reference evidence="1" key="2">
    <citation type="journal article" date="2018" name="Nat. Commun.">
        <title>Tailed giant Tupanvirus possesses the most complete translational apparatus of the known virosphere.</title>
        <authorList>
            <person name="Abrahao J."/>
            <person name="Silva L."/>
            <person name="Silva L.S."/>
            <person name="Khalil J.Y.B."/>
            <person name="Rodrigues R."/>
            <person name="Arantes T."/>
            <person name="Assis F."/>
            <person name="Boratto P."/>
            <person name="Andrade M."/>
            <person name="Kroon E.G."/>
            <person name="Ribeiro B."/>
            <person name="Bergier I."/>
            <person name="Seligmann H."/>
            <person name="Ghigo E."/>
            <person name="Colson P."/>
            <person name="Levasseur A."/>
            <person name="Kroemer G."/>
            <person name="Raoult D."/>
            <person name="La Scola B."/>
        </authorList>
    </citation>
    <scope>NUCLEOTIDE SEQUENCE [LARGE SCALE GENOMIC DNA]</scope>
    <source>
        <strain evidence="1">Soda lake</strain>
    </source>
</reference>
<protein>
    <submittedName>
        <fullName evidence="1">Putative orfan</fullName>
    </submittedName>
</protein>
<proteinExistence type="predicted"/>
<dbReference type="EMBL" id="KY523104">
    <property type="protein sequence ID" value="QKU35294.1"/>
    <property type="molecule type" value="Genomic_DNA"/>
</dbReference>
<dbReference type="KEGG" id="vg:80518717"/>
<name>A0A6N1NL17_9VIRU</name>
<reference evidence="1" key="1">
    <citation type="submission" date="2017-01" db="EMBL/GenBank/DDBJ databases">
        <authorList>
            <person name="Assis F.L."/>
            <person name="Abrahao J.S."/>
            <person name="Silva L."/>
            <person name="Khalil J.B."/>
            <person name="Rodrigues R."/>
            <person name="Silva L.S."/>
            <person name="Arantes T."/>
            <person name="Boratto P."/>
            <person name="Andrade M."/>
            <person name="Kroon E.G."/>
            <person name="Ribeiro B."/>
            <person name="Bergier I."/>
            <person name="Seligmann H."/>
            <person name="Ghigo E."/>
            <person name="Colson P."/>
            <person name="Levasseur A."/>
            <person name="Raoult D."/>
            <person name="Scola B.L."/>
        </authorList>
    </citation>
    <scope>NUCLEOTIDE SEQUENCE</scope>
    <source>
        <strain evidence="1">Soda lake</strain>
    </source>
</reference>
<sequence>MKILVPKCTFEQNSLSFYDDSHRVFLRVLYCNPECNILGQNNPLVNLFPVVGFVCFNSKGL</sequence>
<dbReference type="RefSeq" id="YP_010781953.1">
    <property type="nucleotide sequence ID" value="NC_075039.1"/>
</dbReference>
<evidence type="ECO:0000313" key="1">
    <source>
        <dbReference type="EMBL" id="QKU35294.1"/>
    </source>
</evidence>
<dbReference type="GeneID" id="80518717"/>
<accession>A0A6N1NL17</accession>
<organism evidence="1">
    <name type="scientific">Tupanvirus soda lake</name>
    <dbReference type="NCBI Taxonomy" id="2126985"/>
    <lineage>
        <taxon>Viruses</taxon>
        <taxon>Varidnaviria</taxon>
        <taxon>Bamfordvirae</taxon>
        <taxon>Nucleocytoviricota</taxon>
        <taxon>Megaviricetes</taxon>
        <taxon>Imitervirales</taxon>
        <taxon>Mimiviridae</taxon>
        <taxon>Megamimivirinae</taxon>
        <taxon>Tupanvirus</taxon>
        <taxon>Tupanvirus salinum</taxon>
    </lineage>
</organism>